<keyword evidence="2" id="KW-1185">Reference proteome</keyword>
<dbReference type="Proteomes" id="UP000054653">
    <property type="component" value="Unassembled WGS sequence"/>
</dbReference>
<evidence type="ECO:0000313" key="1">
    <source>
        <dbReference type="EMBL" id="KRY12977.1"/>
    </source>
</evidence>
<organism evidence="1 2">
    <name type="scientific">Trichinella britovi</name>
    <name type="common">Parasitic roundworm</name>
    <dbReference type="NCBI Taxonomy" id="45882"/>
    <lineage>
        <taxon>Eukaryota</taxon>
        <taxon>Metazoa</taxon>
        <taxon>Ecdysozoa</taxon>
        <taxon>Nematoda</taxon>
        <taxon>Enoplea</taxon>
        <taxon>Dorylaimia</taxon>
        <taxon>Trichinellida</taxon>
        <taxon>Trichinellidae</taxon>
        <taxon>Trichinella</taxon>
    </lineage>
</organism>
<comment type="caution">
    <text evidence="1">The sequence shown here is derived from an EMBL/GenBank/DDBJ whole genome shotgun (WGS) entry which is preliminary data.</text>
</comment>
<gene>
    <name evidence="1" type="ORF">T03_7875</name>
</gene>
<name>A0A0V0ZK64_TRIBR</name>
<proteinExistence type="predicted"/>
<protein>
    <submittedName>
        <fullName evidence="1">Uncharacterized protein</fullName>
    </submittedName>
</protein>
<reference evidence="1 2" key="1">
    <citation type="submission" date="2015-01" db="EMBL/GenBank/DDBJ databases">
        <title>Evolution of Trichinella species and genotypes.</title>
        <authorList>
            <person name="Korhonen P.K."/>
            <person name="Edoardo P."/>
            <person name="Giuseppe L.R."/>
            <person name="Gasser R.B."/>
        </authorList>
    </citation>
    <scope>NUCLEOTIDE SEQUENCE [LARGE SCALE GENOMIC DNA]</scope>
    <source>
        <strain evidence="1">ISS120</strain>
    </source>
</reference>
<evidence type="ECO:0000313" key="2">
    <source>
        <dbReference type="Proteomes" id="UP000054653"/>
    </source>
</evidence>
<dbReference type="AlphaFoldDB" id="A0A0V0ZK64"/>
<accession>A0A0V0ZK64</accession>
<dbReference type="EMBL" id="JYDI01003716">
    <property type="protein sequence ID" value="KRY12977.1"/>
    <property type="molecule type" value="Genomic_DNA"/>
</dbReference>
<sequence>MIVKDRLSAISDEHFCDTLSIKVAFRINDIQECD</sequence>